<organism evidence="1 2">
    <name type="scientific">Eretmocerus hayati</name>
    <dbReference type="NCBI Taxonomy" id="131215"/>
    <lineage>
        <taxon>Eukaryota</taxon>
        <taxon>Metazoa</taxon>
        <taxon>Ecdysozoa</taxon>
        <taxon>Arthropoda</taxon>
        <taxon>Hexapoda</taxon>
        <taxon>Insecta</taxon>
        <taxon>Pterygota</taxon>
        <taxon>Neoptera</taxon>
        <taxon>Endopterygota</taxon>
        <taxon>Hymenoptera</taxon>
        <taxon>Apocrita</taxon>
        <taxon>Proctotrupomorpha</taxon>
        <taxon>Chalcidoidea</taxon>
        <taxon>Aphelinidae</taxon>
        <taxon>Aphelininae</taxon>
        <taxon>Eretmocerus</taxon>
    </lineage>
</organism>
<accession>A0ACC2PAX0</accession>
<protein>
    <submittedName>
        <fullName evidence="1">Uncharacterized protein</fullName>
    </submittedName>
</protein>
<dbReference type="Proteomes" id="UP001239111">
    <property type="component" value="Chromosome 2"/>
</dbReference>
<gene>
    <name evidence="1" type="ORF">QAD02_016526</name>
</gene>
<name>A0ACC2PAX0_9HYME</name>
<sequence length="312" mass="35447">MYKLTKDAQLVWNILNGVFIVYKPAGTHYLQVKGTIINNICRDLNRMEVRPPNKYVEIEGETNKEMRVVVRDSYADHPLVVGPRYVPEDFKLNGANLMSKESSGVLVCGVNAGTKLVHNLKLSRLTKFYKIKGMLGQARSNDFSTGAIVEKSTWKHIKRHQIDHMCAAMQGSHQRRMFDVSGLDIQSQAAYDVAVKGPIRPANPMVPMVYSIKCVDFQPPEFTLEVVCINENDAYLKSLASEIGYKLKSTAHCTFLQCTQYGLFNVKDALLSKHWDLQSILDNIQICREILREHPYMLEQEHANLVQESVTQ</sequence>
<reference evidence="1" key="1">
    <citation type="submission" date="2023-04" db="EMBL/GenBank/DDBJ databases">
        <title>A chromosome-level genome assembly of the parasitoid wasp Eretmocerus hayati.</title>
        <authorList>
            <person name="Zhong Y."/>
            <person name="Liu S."/>
            <person name="Liu Y."/>
        </authorList>
    </citation>
    <scope>NUCLEOTIDE SEQUENCE</scope>
    <source>
        <strain evidence="1">ZJU_SS_LIU_2023</strain>
    </source>
</reference>
<keyword evidence="2" id="KW-1185">Reference proteome</keyword>
<proteinExistence type="predicted"/>
<evidence type="ECO:0000313" key="2">
    <source>
        <dbReference type="Proteomes" id="UP001239111"/>
    </source>
</evidence>
<dbReference type="EMBL" id="CM056742">
    <property type="protein sequence ID" value="KAJ8680739.1"/>
    <property type="molecule type" value="Genomic_DNA"/>
</dbReference>
<evidence type="ECO:0000313" key="1">
    <source>
        <dbReference type="EMBL" id="KAJ8680739.1"/>
    </source>
</evidence>
<comment type="caution">
    <text evidence="1">The sequence shown here is derived from an EMBL/GenBank/DDBJ whole genome shotgun (WGS) entry which is preliminary data.</text>
</comment>